<proteinExistence type="predicted"/>
<organism evidence="4 5">
    <name type="scientific">Parabacteroides merdae</name>
    <dbReference type="NCBI Taxonomy" id="46503"/>
    <lineage>
        <taxon>Bacteria</taxon>
        <taxon>Pseudomonadati</taxon>
        <taxon>Bacteroidota</taxon>
        <taxon>Bacteroidia</taxon>
        <taxon>Bacteroidales</taxon>
        <taxon>Tannerellaceae</taxon>
        <taxon>Parabacteroides</taxon>
    </lineage>
</organism>
<evidence type="ECO:0000313" key="7">
    <source>
        <dbReference type="Proteomes" id="UP000448908"/>
    </source>
</evidence>
<dbReference type="EMBL" id="WNCN01000028">
    <property type="protein sequence ID" value="MTU41065.1"/>
    <property type="molecule type" value="Genomic_DNA"/>
</dbReference>
<dbReference type="EMBL" id="QRKC01000006">
    <property type="protein sequence ID" value="RHH76260.1"/>
    <property type="molecule type" value="Genomic_DNA"/>
</dbReference>
<sequence>MTTYASFSSIIYVRARHINQSTHSCIYCVKTGKVTNNKSPPRNIHRKISFFRLSFFILYPMLGFATIRISYHETSPDNEVQLQKKLSL</sequence>
<evidence type="ECO:0000313" key="4">
    <source>
        <dbReference type="EMBL" id="RHH76260.1"/>
    </source>
</evidence>
<keyword evidence="6" id="KW-1185">Reference proteome</keyword>
<keyword evidence="1" id="KW-1133">Transmembrane helix</keyword>
<evidence type="ECO:0000313" key="3">
    <source>
        <dbReference type="EMBL" id="MTU70526.1"/>
    </source>
</evidence>
<dbReference type="OrthoDB" id="9864370at2"/>
<evidence type="ECO:0000256" key="1">
    <source>
        <dbReference type="SAM" id="Phobius"/>
    </source>
</evidence>
<dbReference type="Proteomes" id="UP000283732">
    <property type="component" value="Unassembled WGS sequence"/>
</dbReference>
<dbReference type="EMBL" id="WNDA01000029">
    <property type="protein sequence ID" value="MTU70526.1"/>
    <property type="molecule type" value="Genomic_DNA"/>
</dbReference>
<evidence type="ECO:0000313" key="5">
    <source>
        <dbReference type="Proteomes" id="UP000283732"/>
    </source>
</evidence>
<evidence type="ECO:0000313" key="6">
    <source>
        <dbReference type="Proteomes" id="UP000434916"/>
    </source>
</evidence>
<gene>
    <name evidence="4" type="ORF">DW191_14035</name>
    <name evidence="2" type="ORF">GMD82_16780</name>
    <name evidence="3" type="ORF">GMD92_15985</name>
</gene>
<dbReference type="Proteomes" id="UP000434916">
    <property type="component" value="Unassembled WGS sequence"/>
</dbReference>
<name>A0A3R6GP95_9BACT</name>
<dbReference type="Proteomes" id="UP000448908">
    <property type="component" value="Unassembled WGS sequence"/>
</dbReference>
<evidence type="ECO:0000313" key="2">
    <source>
        <dbReference type="EMBL" id="MTU41065.1"/>
    </source>
</evidence>
<keyword evidence="1" id="KW-0812">Transmembrane</keyword>
<keyword evidence="1" id="KW-0472">Membrane</keyword>
<comment type="caution">
    <text evidence="4">The sequence shown here is derived from an EMBL/GenBank/DDBJ whole genome shotgun (WGS) entry which is preliminary data.</text>
</comment>
<reference evidence="4 5" key="1">
    <citation type="submission" date="2018-08" db="EMBL/GenBank/DDBJ databases">
        <title>A genome reference for cultivated species of the human gut microbiota.</title>
        <authorList>
            <person name="Zou Y."/>
            <person name="Xue W."/>
            <person name="Luo G."/>
        </authorList>
    </citation>
    <scope>NUCLEOTIDE SEQUENCE [LARGE SCALE GENOMIC DNA]</scope>
    <source>
        <strain evidence="4 5">AM16-50</strain>
    </source>
</reference>
<accession>A0A3R6GP95</accession>
<reference evidence="6 7" key="2">
    <citation type="journal article" date="2019" name="Nat. Med.">
        <title>A library of human gut bacterial isolates paired with longitudinal multiomics data enables mechanistic microbiome research.</title>
        <authorList>
            <person name="Poyet M."/>
            <person name="Groussin M."/>
            <person name="Gibbons S.M."/>
            <person name="Avila-Pacheco J."/>
            <person name="Jiang X."/>
            <person name="Kearney S.M."/>
            <person name="Perrotta A.R."/>
            <person name="Berdy B."/>
            <person name="Zhao S."/>
            <person name="Lieberman T.D."/>
            <person name="Swanson P.K."/>
            <person name="Smith M."/>
            <person name="Roesemann S."/>
            <person name="Alexander J.E."/>
            <person name="Rich S.A."/>
            <person name="Livny J."/>
            <person name="Vlamakis H."/>
            <person name="Clish C."/>
            <person name="Bullock K."/>
            <person name="Deik A."/>
            <person name="Scott J."/>
            <person name="Pierce K.A."/>
            <person name="Xavier R.J."/>
            <person name="Alm E.J."/>
        </authorList>
    </citation>
    <scope>NUCLEOTIDE SEQUENCE [LARGE SCALE GENOMIC DNA]</scope>
    <source>
        <strain evidence="3 7">BIOML-A16</strain>
        <strain evidence="2 6">BIOML-A29</strain>
    </source>
</reference>
<protein>
    <submittedName>
        <fullName evidence="4">Uncharacterized protein</fullName>
    </submittedName>
</protein>
<feature type="transmembrane region" description="Helical" evidence="1">
    <location>
        <begin position="50"/>
        <end position="71"/>
    </location>
</feature>
<dbReference type="AlphaFoldDB" id="A0A3R6GP95"/>